<keyword evidence="2" id="KW-1133">Transmembrane helix</keyword>
<dbReference type="InterPro" id="IPR002641">
    <property type="entry name" value="PNPLA_dom"/>
</dbReference>
<protein>
    <submittedName>
        <fullName evidence="4">Patatin-like phospholipase family protein</fullName>
    </submittedName>
</protein>
<accession>A0ABV9T458</accession>
<evidence type="ECO:0000313" key="5">
    <source>
        <dbReference type="Proteomes" id="UP001595818"/>
    </source>
</evidence>
<dbReference type="Proteomes" id="UP001595818">
    <property type="component" value="Unassembled WGS sequence"/>
</dbReference>
<feature type="transmembrane region" description="Helical" evidence="2">
    <location>
        <begin position="246"/>
        <end position="265"/>
    </location>
</feature>
<feature type="transmembrane region" description="Helical" evidence="2">
    <location>
        <begin position="72"/>
        <end position="95"/>
    </location>
</feature>
<keyword evidence="5" id="KW-1185">Reference proteome</keyword>
<dbReference type="Gene3D" id="3.40.1090.10">
    <property type="entry name" value="Cytosolic phospholipase A2 catalytic domain"/>
    <property type="match status" value="1"/>
</dbReference>
<feature type="transmembrane region" description="Helical" evidence="2">
    <location>
        <begin position="271"/>
        <end position="290"/>
    </location>
</feature>
<feature type="transmembrane region" description="Helical" evidence="2">
    <location>
        <begin position="36"/>
        <end position="60"/>
    </location>
</feature>
<comment type="caution">
    <text evidence="4">The sequence shown here is derived from an EMBL/GenBank/DDBJ whole genome shotgun (WGS) entry which is preliminary data.</text>
</comment>
<dbReference type="Pfam" id="PF01734">
    <property type="entry name" value="Patatin"/>
    <property type="match status" value="1"/>
</dbReference>
<dbReference type="EMBL" id="JBHSJJ010000010">
    <property type="protein sequence ID" value="MFC4873409.1"/>
    <property type="molecule type" value="Genomic_DNA"/>
</dbReference>
<evidence type="ECO:0000256" key="2">
    <source>
        <dbReference type="SAM" id="Phobius"/>
    </source>
</evidence>
<sequence>MPYIKFNNSMTMWHRFFYSFPIQLFILHLRKNLLFVGLWFLMIWIALGNFGKVLGIPYLFLDPEYLNEVSWVGFFMMGVGIAVFTMAFHMTTYIIDGSRFKFLAVVNKPFLHYCFNNLVFPLVFYIIYIVAFVNFQLNNELENEWIVLRFFIGFSAGSLITYMLLFTYFKFTNKDFFVLFADSVDKRLKKTRIPRANVMQRYKEGLKLEGQVETYLGTDFSIRMARPDLARFDRKKLLRVFDQNHLNMLIIQLVLVGFVLLMGIFMDREWLQLPAALSATLLLAILMMLIGAISFWLRSWTTFVLIALVVVFNVFSKTEFFNRPHTVYGLDYETDPAPYNLERLNQLLHDDTVAKDKQHTISMLENWKKGLGEEKPRMVIITTSGGGQRAALWTLNVLQEVHKVTDGHLFRHCKLISGASGGMVGAAFFRELYLRSLSDPLMDLTSQEYQKQLASDNLNPIIFTLLVNDLFIRNQYFEYDGRRYLRDRGGAFENQLNKNTLGVLDKPISAYRIPEFEGIIPLMPITPLVINDARKLYIAPHSMSYMAISQHRIAEEREKSQGIDFIRFFRDQDAENLRFISALRMGATFPFITPNVQLPSSPRMETMDTGLSDNFGIRDAFRFMHVFRHWIRENTSGVLLLTIRDSEKLMEIEHKSTPSILEKLVIPLKNIYTNWDNVQTLNNETLFNFMRETMPFPLERVEFEYATKDFVRQRSLLFESRGESRQEELEIERASLNWRLTAKEKRSILDNIQSFQNQKSLKRLSELFGESSGF</sequence>
<evidence type="ECO:0000259" key="3">
    <source>
        <dbReference type="Pfam" id="PF01734"/>
    </source>
</evidence>
<evidence type="ECO:0000256" key="1">
    <source>
        <dbReference type="ARBA" id="ARBA00023098"/>
    </source>
</evidence>
<keyword evidence="1" id="KW-0443">Lipid metabolism</keyword>
<evidence type="ECO:0000313" key="4">
    <source>
        <dbReference type="EMBL" id="MFC4873409.1"/>
    </source>
</evidence>
<keyword evidence="2" id="KW-0472">Membrane</keyword>
<name>A0ABV9T458_9BACT</name>
<feature type="transmembrane region" description="Helical" evidence="2">
    <location>
        <begin position="147"/>
        <end position="169"/>
    </location>
</feature>
<feature type="transmembrane region" description="Helical" evidence="2">
    <location>
        <begin position="115"/>
        <end position="135"/>
    </location>
</feature>
<dbReference type="RefSeq" id="WP_377066234.1">
    <property type="nucleotide sequence ID" value="NZ_JBHSJJ010000010.1"/>
</dbReference>
<gene>
    <name evidence="4" type="ORF">ACFPFU_17030</name>
</gene>
<keyword evidence="2" id="KW-0812">Transmembrane</keyword>
<feature type="transmembrane region" description="Helical" evidence="2">
    <location>
        <begin position="12"/>
        <end position="29"/>
    </location>
</feature>
<feature type="transmembrane region" description="Helical" evidence="2">
    <location>
        <begin position="297"/>
        <end position="315"/>
    </location>
</feature>
<dbReference type="SUPFAM" id="SSF52151">
    <property type="entry name" value="FabD/lysophospholipase-like"/>
    <property type="match status" value="1"/>
</dbReference>
<organism evidence="4 5">
    <name type="scientific">Negadavirga shengliensis</name>
    <dbReference type="NCBI Taxonomy" id="1389218"/>
    <lineage>
        <taxon>Bacteria</taxon>
        <taxon>Pseudomonadati</taxon>
        <taxon>Bacteroidota</taxon>
        <taxon>Cytophagia</taxon>
        <taxon>Cytophagales</taxon>
        <taxon>Cyclobacteriaceae</taxon>
        <taxon>Negadavirga</taxon>
    </lineage>
</organism>
<proteinExistence type="predicted"/>
<feature type="domain" description="PNPLA" evidence="3">
    <location>
        <begin position="384"/>
        <end position="620"/>
    </location>
</feature>
<reference evidence="5" key="1">
    <citation type="journal article" date="2019" name="Int. J. Syst. Evol. Microbiol.">
        <title>The Global Catalogue of Microorganisms (GCM) 10K type strain sequencing project: providing services to taxonomists for standard genome sequencing and annotation.</title>
        <authorList>
            <consortium name="The Broad Institute Genomics Platform"/>
            <consortium name="The Broad Institute Genome Sequencing Center for Infectious Disease"/>
            <person name="Wu L."/>
            <person name="Ma J."/>
        </authorList>
    </citation>
    <scope>NUCLEOTIDE SEQUENCE [LARGE SCALE GENOMIC DNA]</scope>
    <source>
        <strain evidence="5">CGMCC 4.7466</strain>
    </source>
</reference>
<dbReference type="InterPro" id="IPR016035">
    <property type="entry name" value="Acyl_Trfase/lysoPLipase"/>
</dbReference>